<evidence type="ECO:0000313" key="1">
    <source>
        <dbReference type="Proteomes" id="UP000046393"/>
    </source>
</evidence>
<dbReference type="Proteomes" id="UP000046393">
    <property type="component" value="Unplaced"/>
</dbReference>
<keyword evidence="1" id="KW-1185">Reference proteome</keyword>
<dbReference type="WBParaSite" id="SMUV_0000414701-mRNA-1">
    <property type="protein sequence ID" value="SMUV_0000414701-mRNA-1"/>
    <property type="gene ID" value="SMUV_0000414701"/>
</dbReference>
<name>A0A0N5AIA8_9BILA</name>
<accession>A0A0N5AIA8</accession>
<proteinExistence type="predicted"/>
<evidence type="ECO:0000313" key="2">
    <source>
        <dbReference type="WBParaSite" id="SMUV_0000414701-mRNA-1"/>
    </source>
</evidence>
<sequence>MEPFHEVLSNYSNTLTNFTKVMGTFTEMNWLSGGDVNLQQNEMWSKFFENIMKETRETEKLNAEVSQIISYKKNVDISKADVPTLIKCRYIATRSDLIHEIEGKTQDLSAVIQLTENSIDLAQTVMQILDKSSSSVITSRLTDLKQHLKDNANKKQPFSSGISTDKPENHKWLNILMNIERILSIGASISEKL</sequence>
<reference evidence="2" key="1">
    <citation type="submission" date="2017-02" db="UniProtKB">
        <authorList>
            <consortium name="WormBaseParasite"/>
        </authorList>
    </citation>
    <scope>IDENTIFICATION</scope>
</reference>
<dbReference type="AlphaFoldDB" id="A0A0N5AIA8"/>
<organism evidence="1 2">
    <name type="scientific">Syphacia muris</name>
    <dbReference type="NCBI Taxonomy" id="451379"/>
    <lineage>
        <taxon>Eukaryota</taxon>
        <taxon>Metazoa</taxon>
        <taxon>Ecdysozoa</taxon>
        <taxon>Nematoda</taxon>
        <taxon>Chromadorea</taxon>
        <taxon>Rhabditida</taxon>
        <taxon>Spirurina</taxon>
        <taxon>Oxyuridomorpha</taxon>
        <taxon>Oxyuroidea</taxon>
        <taxon>Oxyuridae</taxon>
        <taxon>Syphacia</taxon>
    </lineage>
</organism>
<protein>
    <submittedName>
        <fullName evidence="2">Helo_like_N domain-containing protein</fullName>
    </submittedName>
</protein>